<proteinExistence type="predicted"/>
<comment type="caution">
    <text evidence="2">The sequence shown here is derived from an EMBL/GenBank/DDBJ whole genome shotgun (WGS) entry which is preliminary data.</text>
</comment>
<name>A0A4R6EH50_9RHOO</name>
<sequence length="345" mass="38844">MKPAFAYRSLRLLFPFLLLSLAAPAALADEVVLTNGDRLTGTVLNKTPEGLVLQTSYAGRVKIDWRMVETLKTDQPVTVLMRRDEGSLETRLEPSDPGTVKLTEAPEVPPLKLDRIAYLNPTPSQSGEGTEYKGRLNVAGSANSGNSDTRQVIAEAQLEGVAKESRFMTRLRGEQRNEGGNDTANNWLASGDKDWFIDKRRFVYGRTSFERDHFRDLRGRYALGAGYGLQLVETDDTNLSVKGGLDYVRELRYEDESQAYPAFGWGIRYRHWLIGRSAEFFHEQDGYMNTEDTKDVTLRTRTGLRLPIVDRLSAQVQALLDWEGKPADDRKATDISLQVGLGYEW</sequence>
<dbReference type="RefSeq" id="WP_162851615.1">
    <property type="nucleotide sequence ID" value="NZ_SNVV01000001.1"/>
</dbReference>
<protein>
    <submittedName>
        <fullName evidence="2">Putative salt-induced outer membrane protein YdiY</fullName>
    </submittedName>
</protein>
<evidence type="ECO:0000313" key="2">
    <source>
        <dbReference type="EMBL" id="TDN56737.1"/>
    </source>
</evidence>
<keyword evidence="1" id="KW-0732">Signal</keyword>
<accession>A0A4R6EH50</accession>
<dbReference type="Proteomes" id="UP000295129">
    <property type="component" value="Unassembled WGS sequence"/>
</dbReference>
<gene>
    <name evidence="2" type="ORF">C7389_101116</name>
</gene>
<keyword evidence="3" id="KW-1185">Reference proteome</keyword>
<organism evidence="2 3">
    <name type="scientific">Azoarcus indigens</name>
    <dbReference type="NCBI Taxonomy" id="29545"/>
    <lineage>
        <taxon>Bacteria</taxon>
        <taxon>Pseudomonadati</taxon>
        <taxon>Pseudomonadota</taxon>
        <taxon>Betaproteobacteria</taxon>
        <taxon>Rhodocyclales</taxon>
        <taxon>Zoogloeaceae</taxon>
        <taxon>Azoarcus</taxon>
    </lineage>
</organism>
<feature type="signal peptide" evidence="1">
    <location>
        <begin position="1"/>
        <end position="28"/>
    </location>
</feature>
<dbReference type="Pfam" id="PF04338">
    <property type="entry name" value="DUF481"/>
    <property type="match status" value="1"/>
</dbReference>
<dbReference type="EMBL" id="SNVV01000001">
    <property type="protein sequence ID" value="TDN56737.1"/>
    <property type="molecule type" value="Genomic_DNA"/>
</dbReference>
<evidence type="ECO:0000256" key="1">
    <source>
        <dbReference type="SAM" id="SignalP"/>
    </source>
</evidence>
<dbReference type="AlphaFoldDB" id="A0A4R6EH50"/>
<dbReference type="InterPro" id="IPR007433">
    <property type="entry name" value="DUF481"/>
</dbReference>
<evidence type="ECO:0000313" key="3">
    <source>
        <dbReference type="Proteomes" id="UP000295129"/>
    </source>
</evidence>
<reference evidence="2 3" key="1">
    <citation type="submission" date="2019-03" db="EMBL/GenBank/DDBJ databases">
        <title>Genomic Encyclopedia of Type Strains, Phase IV (KMG-IV): sequencing the most valuable type-strain genomes for metagenomic binning, comparative biology and taxonomic classification.</title>
        <authorList>
            <person name="Goeker M."/>
        </authorList>
    </citation>
    <scope>NUCLEOTIDE SEQUENCE [LARGE SCALE GENOMIC DNA]</scope>
    <source>
        <strain evidence="2 3">DSM 12121</strain>
    </source>
</reference>
<feature type="chain" id="PRO_5020300463" evidence="1">
    <location>
        <begin position="29"/>
        <end position="345"/>
    </location>
</feature>